<dbReference type="PRINTS" id="PR00463">
    <property type="entry name" value="EP450I"/>
</dbReference>
<evidence type="ECO:0000313" key="10">
    <source>
        <dbReference type="Proteomes" id="UP001220324"/>
    </source>
</evidence>
<dbReference type="Pfam" id="PF00067">
    <property type="entry name" value="p450"/>
    <property type="match status" value="1"/>
</dbReference>
<dbReference type="GO" id="GO:0016125">
    <property type="term" value="P:sterol metabolic process"/>
    <property type="evidence" value="ECO:0007669"/>
    <property type="project" value="TreeGrafter"/>
</dbReference>
<evidence type="ECO:0000256" key="1">
    <source>
        <dbReference type="ARBA" id="ARBA00001971"/>
    </source>
</evidence>
<dbReference type="InterPro" id="IPR002401">
    <property type="entry name" value="Cyt_P450_E_grp-I"/>
</dbReference>
<keyword evidence="3 8" id="KW-0349">Heme</keyword>
<evidence type="ECO:0000256" key="5">
    <source>
        <dbReference type="ARBA" id="ARBA00023002"/>
    </source>
</evidence>
<sequence>MGFDLIPVLIASACVSINIRELATLAATTLFLLTFSYSTSLWNGKVSHPYVDEKQAPELKLSKAQAVKSFHRKRFDFLRDGFKQTGSWAFQFELLKNRVVAVSGEEGRQMLLRESGLDLYEGFQIVLESIPKGYDHHQVNSFYKRLLYLQKTDNLSFMIPYLLSDCQRKIDTWGSQGLLDPNSAIYDITFVMVMRVLNSFDITDDLALLSRLQGWFDVLDTSTEPASVYFPWIYGPASIRRLWAATNLYLTFKSFVRKRMNGGTARPDALQKLIDSNQTEEYMTRFMIALPLAGARSTGTIGKWLIMFLSSDPTWASFVRQEVEGLLSTYNITLPDNPCHEDLTHALSQVPLTAWETKLPSLDLCIRETMRIAQPHTALRKNTGPDFSAGEFTIPSGAFVAYSFLDTTLNPSHYADPTRWDPSRLLQKDIPSIGWGMGNHLCKGQRLAILTMKLLTASLLLRFDLSMVDEKLEKMEAPPVPNYNDQLTCQPMDKCSIKFTDRVS</sequence>
<proteinExistence type="inferred from homology"/>
<keyword evidence="10" id="KW-1185">Reference proteome</keyword>
<dbReference type="Gene3D" id="1.10.630.10">
    <property type="entry name" value="Cytochrome P450"/>
    <property type="match status" value="1"/>
</dbReference>
<dbReference type="PANTHER" id="PTHR24286">
    <property type="entry name" value="CYTOCHROME P450 26"/>
    <property type="match status" value="1"/>
</dbReference>
<dbReference type="InterPro" id="IPR001128">
    <property type="entry name" value="Cyt_P450"/>
</dbReference>
<accession>A0AAD6GG90</accession>
<evidence type="ECO:0000313" key="9">
    <source>
        <dbReference type="EMBL" id="KAJ5545682.1"/>
    </source>
</evidence>
<dbReference type="Proteomes" id="UP001220324">
    <property type="component" value="Unassembled WGS sequence"/>
</dbReference>
<keyword evidence="7" id="KW-0503">Monooxygenase</keyword>
<reference evidence="9 10" key="1">
    <citation type="journal article" date="2023" name="IMA Fungus">
        <title>Comparative genomic study of the Penicillium genus elucidates a diverse pangenome and 15 lateral gene transfer events.</title>
        <authorList>
            <person name="Petersen C."/>
            <person name="Sorensen T."/>
            <person name="Nielsen M.R."/>
            <person name="Sondergaard T.E."/>
            <person name="Sorensen J.L."/>
            <person name="Fitzpatrick D.A."/>
            <person name="Frisvad J.C."/>
            <person name="Nielsen K.L."/>
        </authorList>
    </citation>
    <scope>NUCLEOTIDE SEQUENCE [LARGE SCALE GENOMIC DNA]</scope>
    <source>
        <strain evidence="9 10">IBT 35679</strain>
    </source>
</reference>
<feature type="binding site" description="axial binding residue" evidence="8">
    <location>
        <position position="442"/>
    </location>
    <ligand>
        <name>heme</name>
        <dbReference type="ChEBI" id="CHEBI:30413"/>
    </ligand>
    <ligandPart>
        <name>Fe</name>
        <dbReference type="ChEBI" id="CHEBI:18248"/>
    </ligandPart>
</feature>
<evidence type="ECO:0000256" key="4">
    <source>
        <dbReference type="ARBA" id="ARBA00022723"/>
    </source>
</evidence>
<protein>
    <submittedName>
        <fullName evidence="9">Cytochrome P450</fullName>
    </submittedName>
</protein>
<keyword evidence="5" id="KW-0560">Oxidoreductase</keyword>
<keyword evidence="4 8" id="KW-0479">Metal-binding</keyword>
<dbReference type="AlphaFoldDB" id="A0AAD6GG90"/>
<comment type="caution">
    <text evidence="9">The sequence shown here is derived from an EMBL/GenBank/DDBJ whole genome shotgun (WGS) entry which is preliminary data.</text>
</comment>
<comment type="similarity">
    <text evidence="2">Belongs to the cytochrome P450 family.</text>
</comment>
<dbReference type="GO" id="GO:0043386">
    <property type="term" value="P:mycotoxin biosynthetic process"/>
    <property type="evidence" value="ECO:0007669"/>
    <property type="project" value="UniProtKB-ARBA"/>
</dbReference>
<dbReference type="GO" id="GO:0016705">
    <property type="term" value="F:oxidoreductase activity, acting on paired donors, with incorporation or reduction of molecular oxygen"/>
    <property type="evidence" value="ECO:0007669"/>
    <property type="project" value="InterPro"/>
</dbReference>
<name>A0AAD6GG90_9EURO</name>
<gene>
    <name evidence="9" type="ORF">N7494_003267</name>
</gene>
<organism evidence="9 10">
    <name type="scientific">Penicillium frequentans</name>
    <dbReference type="NCBI Taxonomy" id="3151616"/>
    <lineage>
        <taxon>Eukaryota</taxon>
        <taxon>Fungi</taxon>
        <taxon>Dikarya</taxon>
        <taxon>Ascomycota</taxon>
        <taxon>Pezizomycotina</taxon>
        <taxon>Eurotiomycetes</taxon>
        <taxon>Eurotiomycetidae</taxon>
        <taxon>Eurotiales</taxon>
        <taxon>Aspergillaceae</taxon>
        <taxon>Penicillium</taxon>
    </lineage>
</organism>
<dbReference type="EMBL" id="JAQIZZ010000003">
    <property type="protein sequence ID" value="KAJ5545682.1"/>
    <property type="molecule type" value="Genomic_DNA"/>
</dbReference>
<evidence type="ECO:0000256" key="2">
    <source>
        <dbReference type="ARBA" id="ARBA00010617"/>
    </source>
</evidence>
<evidence type="ECO:0000256" key="3">
    <source>
        <dbReference type="ARBA" id="ARBA00022617"/>
    </source>
</evidence>
<evidence type="ECO:0000256" key="6">
    <source>
        <dbReference type="ARBA" id="ARBA00023004"/>
    </source>
</evidence>
<keyword evidence="6 8" id="KW-0408">Iron</keyword>
<dbReference type="PANTHER" id="PTHR24286:SF24">
    <property type="entry name" value="LANOSTEROL 14-ALPHA DEMETHYLASE"/>
    <property type="match status" value="1"/>
</dbReference>
<dbReference type="GO" id="GO:0004497">
    <property type="term" value="F:monooxygenase activity"/>
    <property type="evidence" value="ECO:0007669"/>
    <property type="project" value="UniProtKB-KW"/>
</dbReference>
<dbReference type="GO" id="GO:0020037">
    <property type="term" value="F:heme binding"/>
    <property type="evidence" value="ECO:0007669"/>
    <property type="project" value="InterPro"/>
</dbReference>
<dbReference type="SUPFAM" id="SSF48264">
    <property type="entry name" value="Cytochrome P450"/>
    <property type="match status" value="1"/>
</dbReference>
<evidence type="ECO:0000256" key="7">
    <source>
        <dbReference type="ARBA" id="ARBA00023033"/>
    </source>
</evidence>
<evidence type="ECO:0000256" key="8">
    <source>
        <dbReference type="PIRSR" id="PIRSR602401-1"/>
    </source>
</evidence>
<dbReference type="InterPro" id="IPR036396">
    <property type="entry name" value="Cyt_P450_sf"/>
</dbReference>
<comment type="cofactor">
    <cofactor evidence="1 8">
        <name>heme</name>
        <dbReference type="ChEBI" id="CHEBI:30413"/>
    </cofactor>
</comment>
<dbReference type="CDD" id="cd00302">
    <property type="entry name" value="cytochrome_P450"/>
    <property type="match status" value="1"/>
</dbReference>
<dbReference type="GO" id="GO:0005506">
    <property type="term" value="F:iron ion binding"/>
    <property type="evidence" value="ECO:0007669"/>
    <property type="project" value="InterPro"/>
</dbReference>